<evidence type="ECO:0000313" key="2">
    <source>
        <dbReference type="EMBL" id="RIV79527.1"/>
    </source>
</evidence>
<accession>A0A418NJI7</accession>
<proteinExistence type="predicted"/>
<name>A0A418NJI7_9SPHN</name>
<keyword evidence="3" id="KW-1185">Reference proteome</keyword>
<evidence type="ECO:0000256" key="1">
    <source>
        <dbReference type="SAM" id="SignalP"/>
    </source>
</evidence>
<dbReference type="RefSeq" id="WP_119512359.1">
    <property type="nucleotide sequence ID" value="NZ_QXFK01000014.1"/>
</dbReference>
<feature type="signal peptide" evidence="1">
    <location>
        <begin position="1"/>
        <end position="20"/>
    </location>
</feature>
<comment type="caution">
    <text evidence="2">The sequence shown here is derived from an EMBL/GenBank/DDBJ whole genome shotgun (WGS) entry which is preliminary data.</text>
</comment>
<feature type="chain" id="PRO_5019269638" evidence="1">
    <location>
        <begin position="21"/>
        <end position="152"/>
    </location>
</feature>
<keyword evidence="1" id="KW-0732">Signal</keyword>
<organism evidence="2 3">
    <name type="scientific">Pelagerythrobacter aerophilus</name>
    <dbReference type="NCBI Taxonomy" id="2306995"/>
    <lineage>
        <taxon>Bacteria</taxon>
        <taxon>Pseudomonadati</taxon>
        <taxon>Pseudomonadota</taxon>
        <taxon>Alphaproteobacteria</taxon>
        <taxon>Sphingomonadales</taxon>
        <taxon>Erythrobacteraceae</taxon>
        <taxon>Pelagerythrobacter</taxon>
    </lineage>
</organism>
<evidence type="ECO:0000313" key="3">
    <source>
        <dbReference type="Proteomes" id="UP000285092"/>
    </source>
</evidence>
<dbReference type="AlphaFoldDB" id="A0A418NJI7"/>
<protein>
    <submittedName>
        <fullName evidence="2">Uncharacterized protein</fullName>
    </submittedName>
</protein>
<dbReference type="EMBL" id="QXFK01000014">
    <property type="protein sequence ID" value="RIV79527.1"/>
    <property type="molecule type" value="Genomic_DNA"/>
</dbReference>
<reference evidence="2 3" key="1">
    <citation type="submission" date="2018-08" db="EMBL/GenBank/DDBJ databases">
        <title>Altererythrobacter sp.Ery1 and Ery12, the genome sequencing of novel strains in genus Alterythrobacter.</title>
        <authorList>
            <person name="Cheng H."/>
            <person name="Wu Y.-H."/>
            <person name="Fang C."/>
            <person name="Xu X.-W."/>
        </authorList>
    </citation>
    <scope>NUCLEOTIDE SEQUENCE [LARGE SCALE GENOMIC DNA]</scope>
    <source>
        <strain evidence="2 3">Ery1</strain>
    </source>
</reference>
<gene>
    <name evidence="2" type="ORF">D2V04_06020</name>
</gene>
<dbReference type="Proteomes" id="UP000285092">
    <property type="component" value="Unassembled WGS sequence"/>
</dbReference>
<sequence length="152" mass="16289">MRIGLVIGSLACFAASGVAAQSASGISRAVYVERTATTPDGERVRTIEPAEDLRPGDKVVLMVEWRGRRSGDPVTVSSAVPRTLAFQRSSSDALEVSVDGGRNWGRLGTMRIADGDGMRLASPEDVTHLRWRFDDGSVAARAARVTYSAIVR</sequence>
<dbReference type="OrthoDB" id="7428387at2"/>